<evidence type="ECO:0000259" key="3">
    <source>
        <dbReference type="Pfam" id="PF00144"/>
    </source>
</evidence>
<dbReference type="Gene3D" id="3.40.710.10">
    <property type="entry name" value="DD-peptidase/beta-lactamase superfamily"/>
    <property type="match status" value="1"/>
</dbReference>
<keyword evidence="5" id="KW-1185">Reference proteome</keyword>
<feature type="domain" description="Beta-lactamase-related" evidence="3">
    <location>
        <begin position="96"/>
        <end position="448"/>
    </location>
</feature>
<dbReference type="SUPFAM" id="SSF56601">
    <property type="entry name" value="beta-lactamase/transpeptidase-like"/>
    <property type="match status" value="1"/>
</dbReference>
<name>A0AAD7FE19_9AGAR</name>
<comment type="caution">
    <text evidence="4">The sequence shown here is derived from an EMBL/GenBank/DDBJ whole genome shotgun (WGS) entry which is preliminary data.</text>
</comment>
<dbReference type="InterPro" id="IPR051478">
    <property type="entry name" value="Beta-lactamase-like_AB/R"/>
</dbReference>
<dbReference type="PANTHER" id="PTHR22935">
    <property type="entry name" value="PENICILLIN-BINDING PROTEIN"/>
    <property type="match status" value="1"/>
</dbReference>
<dbReference type="InterPro" id="IPR012338">
    <property type="entry name" value="Beta-lactam/transpept-like"/>
</dbReference>
<proteinExistence type="inferred from homology"/>
<sequence length="581" mass="63810">MSRKGWKAQYRLPPSSPRRSTTSWATLLLTGILSAVLALFAQEHFIRQRPPAPSLSPTCHPPLPNIFAQTPIHRGFPGINKALQDIDAVVNRTFFAGGIDGLAVAVVTGEGAIYEATMGPLRANETTPESRGAIDRHSIFRIASGSKLFATLETLVLRERGALQLDDPVDKFFPNFLYAPGGWIDGDETPATSGQITLRQLASHMSGLTREFPRGDMKNWPYSLEGTGPPPINGRPFPTTEEVISGLKNYPLTVPTYSYPIYSNVGMALLGQVAVAANAAFEASRDSPGTWAQLARRDIFGPLGMNGSNFVVTSSNKAHVAVASKNSDEVDLDFLDAMSCSGGQMSSLSDYIKVMRTILDPTRPESLLPPHVIREWLRPIHGWMDDTTEVGMLWEIEKIRDSYSRPVRIFQKLGVLGASRSVFAVNQEMSYGVAILMTGTSSAVGDLALEIFRRLQPTLDRLLASSATRLYSGGWISDDSEIIIAVNEGSLWVTQLQLKGSDVLRLVQDNDNPQPITVWSTGRPHEFRMAFTLASRVCMRSWATIDDGFARGYPTDLIYFAHEVDGMKLHVPSVNLVFARK</sequence>
<dbReference type="Pfam" id="PF00144">
    <property type="entry name" value="Beta-lactamase"/>
    <property type="match status" value="1"/>
</dbReference>
<comment type="similarity">
    <text evidence="1">Belongs to the beta-lactamase family.</text>
</comment>
<accession>A0AAD7FE19</accession>
<evidence type="ECO:0000313" key="4">
    <source>
        <dbReference type="EMBL" id="KAJ7618512.1"/>
    </source>
</evidence>
<dbReference type="EMBL" id="JARKIF010000019">
    <property type="protein sequence ID" value="KAJ7618512.1"/>
    <property type="molecule type" value="Genomic_DNA"/>
</dbReference>
<dbReference type="InterPro" id="IPR001466">
    <property type="entry name" value="Beta-lactam-related"/>
</dbReference>
<dbReference type="PANTHER" id="PTHR22935:SF95">
    <property type="entry name" value="BETA-LACTAMASE-LIKE 1-RELATED"/>
    <property type="match status" value="1"/>
</dbReference>
<protein>
    <submittedName>
        <fullName evidence="4">Beta-lactamase/transpeptidase-like protein</fullName>
    </submittedName>
</protein>
<evidence type="ECO:0000313" key="5">
    <source>
        <dbReference type="Proteomes" id="UP001221142"/>
    </source>
</evidence>
<gene>
    <name evidence="4" type="ORF">FB45DRAFT_168746</name>
</gene>
<evidence type="ECO:0000256" key="2">
    <source>
        <dbReference type="SAM" id="MobiDB-lite"/>
    </source>
</evidence>
<evidence type="ECO:0000256" key="1">
    <source>
        <dbReference type="ARBA" id="ARBA00038473"/>
    </source>
</evidence>
<dbReference type="AlphaFoldDB" id="A0AAD7FE19"/>
<reference evidence="4" key="1">
    <citation type="submission" date="2023-03" db="EMBL/GenBank/DDBJ databases">
        <title>Massive genome expansion in bonnet fungi (Mycena s.s.) driven by repeated elements and novel gene families across ecological guilds.</title>
        <authorList>
            <consortium name="Lawrence Berkeley National Laboratory"/>
            <person name="Harder C.B."/>
            <person name="Miyauchi S."/>
            <person name="Viragh M."/>
            <person name="Kuo A."/>
            <person name="Thoen E."/>
            <person name="Andreopoulos B."/>
            <person name="Lu D."/>
            <person name="Skrede I."/>
            <person name="Drula E."/>
            <person name="Henrissat B."/>
            <person name="Morin E."/>
            <person name="Kohler A."/>
            <person name="Barry K."/>
            <person name="LaButti K."/>
            <person name="Morin E."/>
            <person name="Salamov A."/>
            <person name="Lipzen A."/>
            <person name="Mereny Z."/>
            <person name="Hegedus B."/>
            <person name="Baldrian P."/>
            <person name="Stursova M."/>
            <person name="Weitz H."/>
            <person name="Taylor A."/>
            <person name="Grigoriev I.V."/>
            <person name="Nagy L.G."/>
            <person name="Martin F."/>
            <person name="Kauserud H."/>
        </authorList>
    </citation>
    <scope>NUCLEOTIDE SEQUENCE</scope>
    <source>
        <strain evidence="4">9284</strain>
    </source>
</reference>
<feature type="region of interest" description="Disordered" evidence="2">
    <location>
        <begin position="1"/>
        <end position="21"/>
    </location>
</feature>
<organism evidence="4 5">
    <name type="scientific">Roridomyces roridus</name>
    <dbReference type="NCBI Taxonomy" id="1738132"/>
    <lineage>
        <taxon>Eukaryota</taxon>
        <taxon>Fungi</taxon>
        <taxon>Dikarya</taxon>
        <taxon>Basidiomycota</taxon>
        <taxon>Agaricomycotina</taxon>
        <taxon>Agaricomycetes</taxon>
        <taxon>Agaricomycetidae</taxon>
        <taxon>Agaricales</taxon>
        <taxon>Marasmiineae</taxon>
        <taxon>Mycenaceae</taxon>
        <taxon>Roridomyces</taxon>
    </lineage>
</organism>
<dbReference type="Proteomes" id="UP001221142">
    <property type="component" value="Unassembled WGS sequence"/>
</dbReference>